<dbReference type="Proteomes" id="UP000066737">
    <property type="component" value="Chromosome I"/>
</dbReference>
<dbReference type="SUPFAM" id="SSF49899">
    <property type="entry name" value="Concanavalin A-like lectins/glucanases"/>
    <property type="match status" value="1"/>
</dbReference>
<evidence type="ECO:0000313" key="3">
    <source>
        <dbReference type="Proteomes" id="UP000066737"/>
    </source>
</evidence>
<organism evidence="2 3">
    <name type="scientific">Halobacterium hubeiense</name>
    <dbReference type="NCBI Taxonomy" id="1407499"/>
    <lineage>
        <taxon>Archaea</taxon>
        <taxon>Methanobacteriati</taxon>
        <taxon>Methanobacteriota</taxon>
        <taxon>Stenosarchaea group</taxon>
        <taxon>Halobacteria</taxon>
        <taxon>Halobacteriales</taxon>
        <taxon>Halobacteriaceae</taxon>
        <taxon>Halobacterium</taxon>
    </lineage>
</organism>
<keyword evidence="3" id="KW-1185">Reference proteome</keyword>
<keyword evidence="1" id="KW-1133">Transmembrane helix</keyword>
<proteinExistence type="predicted"/>
<dbReference type="KEGG" id="hhb:Hhub_3539"/>
<dbReference type="EMBL" id="LN831302">
    <property type="protein sequence ID" value="CQH61764.1"/>
    <property type="molecule type" value="Genomic_DNA"/>
</dbReference>
<evidence type="ECO:0000256" key="1">
    <source>
        <dbReference type="SAM" id="Phobius"/>
    </source>
</evidence>
<protein>
    <submittedName>
        <fullName evidence="2">Probable secreted glycoprotein</fullName>
    </submittedName>
</protein>
<dbReference type="RefSeq" id="WP_082687241.1">
    <property type="nucleotide sequence ID" value="NZ_CEMN01000001.1"/>
</dbReference>
<dbReference type="STRING" id="1407499.HHUB_3539"/>
<sequence>MTRFRHAAVLAAVVVAGTLAFPSVAAPLFSGATDQLGNNDVDVELVPSSDYARLDDGELVVDLSAANPDAEGVNDDAVTGIEDVFRVRYNGSRYAHVWITHDSDAVTFYADGAPVQSQATNVTLAPNATVAVGMRVDTTGETADGLINKITVHARAADPADVASGASVTGNTGTPLAEDSTVQTRALTETSRRFTVFGADAGETTTFDASRLVLDGAAGVLALDEVDVASTGGSVSVDVEAAGTAASSSRVAQRGAAPLGAVTVTDRLDSAGRATLRFSAPVGYFEERGVAPANLTVYRDDGGDLSKLAVVTTGERGGRLHFEAETPGFSTFVVAADRARLRVANATLESASAAPGEAVTVMANVSNAGNIAGERTVAVAVGGTVVAEPTVEVSASETATLTARVARNVTGEYAVTVGGVEAGTLAVATGNQTDGAAAAQSAGEPATADEPVREPAGFGLTEVLGLVALLAVVAASLALARRTPWR</sequence>
<name>A0A0U5AIJ6_9EURY</name>
<dbReference type="OrthoDB" id="330708at2157"/>
<reference evidence="3" key="1">
    <citation type="journal article" date="2016" name="Environ. Microbiol.">
        <title>The complete genome of a viable archaeum isolated from 123-million-year-old rock salt.</title>
        <authorList>
            <person name="Jaakkola S.T."/>
            <person name="Pfeiffer F."/>
            <person name="Ravantti J.J."/>
            <person name="Guo Q."/>
            <person name="Liu Y."/>
            <person name="Chen X."/>
            <person name="Ma H."/>
            <person name="Yang C."/>
            <person name="Oksanen H.M."/>
            <person name="Bamford D.H."/>
        </authorList>
    </citation>
    <scope>NUCLEOTIDE SEQUENCE</scope>
    <source>
        <strain evidence="3">JI20-1</strain>
    </source>
</reference>
<dbReference type="AlphaFoldDB" id="A0A0U5AIJ6"/>
<dbReference type="InterPro" id="IPR009482">
    <property type="entry name" value="DUF1102"/>
</dbReference>
<feature type="transmembrane region" description="Helical" evidence="1">
    <location>
        <begin position="463"/>
        <end position="480"/>
    </location>
</feature>
<accession>A0A0U5AIJ6</accession>
<dbReference type="GeneID" id="26660138"/>
<gene>
    <name evidence="2" type="ORF">HHUB_3539</name>
</gene>
<keyword evidence="1" id="KW-0472">Membrane</keyword>
<dbReference type="Pfam" id="PF06510">
    <property type="entry name" value="DUF1102"/>
    <property type="match status" value="1"/>
</dbReference>
<dbReference type="Gene3D" id="2.60.120.200">
    <property type="match status" value="1"/>
</dbReference>
<dbReference type="InterPro" id="IPR013783">
    <property type="entry name" value="Ig-like_fold"/>
</dbReference>
<evidence type="ECO:0000313" key="2">
    <source>
        <dbReference type="EMBL" id="CQH61764.1"/>
    </source>
</evidence>
<dbReference type="Gene3D" id="2.60.40.10">
    <property type="entry name" value="Immunoglobulins"/>
    <property type="match status" value="1"/>
</dbReference>
<dbReference type="InterPro" id="IPR013320">
    <property type="entry name" value="ConA-like_dom_sf"/>
</dbReference>
<keyword evidence="1" id="KW-0812">Transmembrane</keyword>